<dbReference type="Pfam" id="PF05382">
    <property type="entry name" value="Amidase_5"/>
    <property type="match status" value="1"/>
</dbReference>
<sequence length="303" mass="34605">MNVNKLKIRMVVMIVLSFFLFGIPINQVNASINHNGDIDQNQVLAWFEKHEGKLTYSMYGSRNGVDGTADCSGSMTQAIYDAGGKQYQWLYSTDYLHQYLEENNYELISENKDWIAQRGDIVIWGKKGQSGGSFGHVGIISSNDPNANFLSTSYYTAGQFGTAVQNINYNNFARLDNFPYTYVYRYIKPNVSKIKDISTQTVHFNQTFELDWYDYWNGEWDAVNNLLSIPVTDYNNYIPLSGIVLTDKRGQYLTNQYAQIGTPQQEYFKLVGHYKVLSNNGDTMAIEVSGEPVWIKSKYAIID</sequence>
<dbReference type="Proteomes" id="UP000442244">
    <property type="component" value="Unassembled WGS sequence"/>
</dbReference>
<gene>
    <name evidence="2" type="ORF">ESZ47_06870</name>
</gene>
<feature type="domain" description="Bacteriophage lysin" evidence="1">
    <location>
        <begin position="41"/>
        <end position="188"/>
    </location>
</feature>
<evidence type="ECO:0000313" key="3">
    <source>
        <dbReference type="Proteomes" id="UP000442244"/>
    </source>
</evidence>
<dbReference type="InterPro" id="IPR038263">
    <property type="entry name" value="Lytic_exo_TRD_sf"/>
</dbReference>
<dbReference type="InterPro" id="IPR038765">
    <property type="entry name" value="Papain-like_cys_pep_sf"/>
</dbReference>
<name>A0A6P2CKY4_9LACO</name>
<proteinExistence type="predicted"/>
<evidence type="ECO:0000313" key="2">
    <source>
        <dbReference type="EMBL" id="TYC46409.1"/>
    </source>
</evidence>
<evidence type="ECO:0000259" key="1">
    <source>
        <dbReference type="Pfam" id="PF05382"/>
    </source>
</evidence>
<comment type="caution">
    <text evidence="2">The sequence shown here is derived from an EMBL/GenBank/DDBJ whole genome shotgun (WGS) entry which is preliminary data.</text>
</comment>
<dbReference type="EMBL" id="SDGY01000004">
    <property type="protein sequence ID" value="TYC46409.1"/>
    <property type="molecule type" value="Genomic_DNA"/>
</dbReference>
<dbReference type="AlphaFoldDB" id="A0A6P2CKY4"/>
<accession>A0A6P2CKY4</accession>
<organism evidence="2 3">
    <name type="scientific">Leuconostoc litchii</name>
    <dbReference type="NCBI Taxonomy" id="1981069"/>
    <lineage>
        <taxon>Bacteria</taxon>
        <taxon>Bacillati</taxon>
        <taxon>Bacillota</taxon>
        <taxon>Bacilli</taxon>
        <taxon>Lactobacillales</taxon>
        <taxon>Lactobacillaceae</taxon>
        <taxon>Leuconostoc</taxon>
    </lineage>
</organism>
<reference evidence="2 3" key="1">
    <citation type="submission" date="2019-01" db="EMBL/GenBank/DDBJ databases">
        <title>Leuconostoc litchii sp. nov., a novel lactic acid bacterium isolated from lychee.</title>
        <authorList>
            <person name="Wang L.-T."/>
        </authorList>
    </citation>
    <scope>NUCLEOTIDE SEQUENCE [LARGE SCALE GENOMIC DNA]</scope>
    <source>
        <strain evidence="2 3">MB7</strain>
    </source>
</reference>
<protein>
    <submittedName>
        <fullName evidence="2">CHAP domain-containing protein</fullName>
    </submittedName>
</protein>
<dbReference type="SUPFAM" id="SSF54001">
    <property type="entry name" value="Cysteine proteinases"/>
    <property type="match status" value="1"/>
</dbReference>
<dbReference type="Gene3D" id="3.90.1720.10">
    <property type="entry name" value="endopeptidase domain like (from Nostoc punctiforme)"/>
    <property type="match status" value="1"/>
</dbReference>
<dbReference type="OrthoDB" id="2195126at2"/>
<dbReference type="InterPro" id="IPR008044">
    <property type="entry name" value="Phage_lysin"/>
</dbReference>
<dbReference type="Gene3D" id="2.40.50.670">
    <property type="match status" value="1"/>
</dbReference>
<keyword evidence="3" id="KW-1185">Reference proteome</keyword>